<dbReference type="EMBL" id="JAMZMK010007957">
    <property type="protein sequence ID" value="KAI7742589.1"/>
    <property type="molecule type" value="Genomic_DNA"/>
</dbReference>
<evidence type="ECO:0000313" key="1">
    <source>
        <dbReference type="EMBL" id="KAI7742589.1"/>
    </source>
</evidence>
<dbReference type="AlphaFoldDB" id="A0AAD5CJ95"/>
<name>A0AAD5CJ95_AMBAR</name>
<dbReference type="Proteomes" id="UP001206925">
    <property type="component" value="Unassembled WGS sequence"/>
</dbReference>
<evidence type="ECO:0000313" key="2">
    <source>
        <dbReference type="Proteomes" id="UP001206925"/>
    </source>
</evidence>
<keyword evidence="2" id="KW-1185">Reference proteome</keyword>
<comment type="caution">
    <text evidence="1">The sequence shown here is derived from an EMBL/GenBank/DDBJ whole genome shotgun (WGS) entry which is preliminary data.</text>
</comment>
<proteinExistence type="predicted"/>
<organism evidence="1 2">
    <name type="scientific">Ambrosia artemisiifolia</name>
    <name type="common">Common ragweed</name>
    <dbReference type="NCBI Taxonomy" id="4212"/>
    <lineage>
        <taxon>Eukaryota</taxon>
        <taxon>Viridiplantae</taxon>
        <taxon>Streptophyta</taxon>
        <taxon>Embryophyta</taxon>
        <taxon>Tracheophyta</taxon>
        <taxon>Spermatophyta</taxon>
        <taxon>Magnoliopsida</taxon>
        <taxon>eudicotyledons</taxon>
        <taxon>Gunneridae</taxon>
        <taxon>Pentapetalae</taxon>
        <taxon>asterids</taxon>
        <taxon>campanulids</taxon>
        <taxon>Asterales</taxon>
        <taxon>Asteraceae</taxon>
        <taxon>Asteroideae</taxon>
        <taxon>Heliantheae alliance</taxon>
        <taxon>Heliantheae</taxon>
        <taxon>Ambrosia</taxon>
    </lineage>
</organism>
<sequence length="167" mass="18617">MAVLPCAGTSVALWGVQPQSMLSVSLTSQPFSRLTCYARRSEMFGNVVMRLSGTVKLVKVSIVKLCLRRICCRKLSTLRLGLGTYIAWFVSRNQTYEIILSTKTRGYASSCSSFFSQHSLHTLYHLRSSSGNFYHRRGSRLIVRAEADFYSILGVSKNASKSEIKSG</sequence>
<accession>A0AAD5CJ95</accession>
<protein>
    <submittedName>
        <fullName evidence="1">Uncharacterized protein</fullName>
    </submittedName>
</protein>
<gene>
    <name evidence="1" type="ORF">M8C21_011623</name>
</gene>
<reference evidence="1" key="1">
    <citation type="submission" date="2022-06" db="EMBL/GenBank/DDBJ databases">
        <title>Uncovering the hologenomic basis of an extraordinary plant invasion.</title>
        <authorList>
            <person name="Bieker V.C."/>
            <person name="Martin M.D."/>
            <person name="Gilbert T."/>
            <person name="Hodgins K."/>
            <person name="Battlay P."/>
            <person name="Petersen B."/>
            <person name="Wilson J."/>
        </authorList>
    </citation>
    <scope>NUCLEOTIDE SEQUENCE</scope>
    <source>
        <strain evidence="1">AA19_3_7</strain>
        <tissue evidence="1">Leaf</tissue>
    </source>
</reference>